<dbReference type="Proteomes" id="UP000008311">
    <property type="component" value="Unassembled WGS sequence"/>
</dbReference>
<evidence type="ECO:0000256" key="2">
    <source>
        <dbReference type="ARBA" id="ARBA00022448"/>
    </source>
</evidence>
<accession>B9TCF3</accession>
<evidence type="ECO:0000256" key="1">
    <source>
        <dbReference type="ARBA" id="ARBA00004442"/>
    </source>
</evidence>
<evidence type="ECO:0000313" key="9">
    <source>
        <dbReference type="Proteomes" id="UP000008311"/>
    </source>
</evidence>
<dbReference type="InterPro" id="IPR003423">
    <property type="entry name" value="OMP_efflux"/>
</dbReference>
<name>B9TCF3_RICCO</name>
<dbReference type="AlphaFoldDB" id="B9TCF3"/>
<feature type="chain" id="PRO_5002892375" evidence="7">
    <location>
        <begin position="24"/>
        <end position="337"/>
    </location>
</feature>
<keyword evidence="7" id="KW-0732">Signal</keyword>
<evidence type="ECO:0000256" key="5">
    <source>
        <dbReference type="ARBA" id="ARBA00023136"/>
    </source>
</evidence>
<dbReference type="Gene3D" id="1.20.1600.10">
    <property type="entry name" value="Outer membrane efflux proteins (OEP)"/>
    <property type="match status" value="1"/>
</dbReference>
<dbReference type="InParanoid" id="B9TCF3"/>
<dbReference type="SUPFAM" id="SSF56954">
    <property type="entry name" value="Outer membrane efflux proteins (OEP)"/>
    <property type="match status" value="1"/>
</dbReference>
<sequence>MGVFTGVFAGVLASVVIATPVMAFDVLRTTGDISQTAGGRIMPPPVSCQFESLGSPLQLQEAVERALCNHPKTREAWADVKAQAAAVGVARAAWLPTVTGNWQGVKDDSVTDVTGHPELGSATRATIRSASVSLNWTLYDFGARNAALANANALLAAARATQDATLQTVFINVSKDFYAAQAAAGALTTANDVERMTGESKRAAQIRVDEGIAPITDALAAQTAHEQAAIAVVKARGDLATALGTLANDMNLPPNVPIAMPPVDAGVQPDAAFGESIDDLITSVRQSHPSVAAAQAQVDAAVAKSAQTRAEGWPTFSLVSKYSRNNQPASLGLGIPS</sequence>
<evidence type="ECO:0000256" key="7">
    <source>
        <dbReference type="SAM" id="SignalP"/>
    </source>
</evidence>
<feature type="non-terminal residue" evidence="8">
    <location>
        <position position="337"/>
    </location>
</feature>
<dbReference type="InterPro" id="IPR051906">
    <property type="entry name" value="TolC-like"/>
</dbReference>
<keyword evidence="5" id="KW-0472">Membrane</keyword>
<proteinExistence type="predicted"/>
<organism evidence="8 9">
    <name type="scientific">Ricinus communis</name>
    <name type="common">Castor bean</name>
    <dbReference type="NCBI Taxonomy" id="3988"/>
    <lineage>
        <taxon>Eukaryota</taxon>
        <taxon>Viridiplantae</taxon>
        <taxon>Streptophyta</taxon>
        <taxon>Embryophyta</taxon>
        <taxon>Tracheophyta</taxon>
        <taxon>Spermatophyta</taxon>
        <taxon>Magnoliopsida</taxon>
        <taxon>eudicotyledons</taxon>
        <taxon>Gunneridae</taxon>
        <taxon>Pentapetalae</taxon>
        <taxon>rosids</taxon>
        <taxon>fabids</taxon>
        <taxon>Malpighiales</taxon>
        <taxon>Euphorbiaceae</taxon>
        <taxon>Acalyphoideae</taxon>
        <taxon>Acalypheae</taxon>
        <taxon>Ricinus</taxon>
    </lineage>
</organism>
<evidence type="ECO:0000313" key="8">
    <source>
        <dbReference type="EMBL" id="EEF26460.1"/>
    </source>
</evidence>
<feature type="signal peptide" evidence="7">
    <location>
        <begin position="1"/>
        <end position="23"/>
    </location>
</feature>
<reference evidence="9" key="1">
    <citation type="journal article" date="2010" name="Nat. Biotechnol.">
        <title>Draft genome sequence of the oilseed species Ricinus communis.</title>
        <authorList>
            <person name="Chan A.P."/>
            <person name="Crabtree J."/>
            <person name="Zhao Q."/>
            <person name="Lorenzi H."/>
            <person name="Orvis J."/>
            <person name="Puiu D."/>
            <person name="Melake-Berhan A."/>
            <person name="Jones K.M."/>
            <person name="Redman J."/>
            <person name="Chen G."/>
            <person name="Cahoon E.B."/>
            <person name="Gedil M."/>
            <person name="Stanke M."/>
            <person name="Haas B.J."/>
            <person name="Wortman J.R."/>
            <person name="Fraser-Liggett C.M."/>
            <person name="Ravel J."/>
            <person name="Rabinowicz P.D."/>
        </authorList>
    </citation>
    <scope>NUCLEOTIDE SEQUENCE [LARGE SCALE GENOMIC DNA]</scope>
    <source>
        <strain evidence="9">cv. Hale</strain>
    </source>
</reference>
<keyword evidence="6" id="KW-0998">Cell outer membrane</keyword>
<keyword evidence="3" id="KW-1134">Transmembrane beta strand</keyword>
<evidence type="ECO:0000256" key="3">
    <source>
        <dbReference type="ARBA" id="ARBA00022452"/>
    </source>
</evidence>
<dbReference type="PANTHER" id="PTHR30026:SF20">
    <property type="entry name" value="OUTER MEMBRANE PROTEIN TOLC"/>
    <property type="match status" value="1"/>
</dbReference>
<dbReference type="GO" id="GO:0015562">
    <property type="term" value="F:efflux transmembrane transporter activity"/>
    <property type="evidence" value="ECO:0007669"/>
    <property type="project" value="InterPro"/>
</dbReference>
<keyword evidence="4" id="KW-0812">Transmembrane</keyword>
<dbReference type="PANTHER" id="PTHR30026">
    <property type="entry name" value="OUTER MEMBRANE PROTEIN TOLC"/>
    <property type="match status" value="1"/>
</dbReference>
<keyword evidence="9" id="KW-1185">Reference proteome</keyword>
<dbReference type="Pfam" id="PF02321">
    <property type="entry name" value="OEP"/>
    <property type="match status" value="1"/>
</dbReference>
<gene>
    <name evidence="8" type="ORF">RCOM_0066910</name>
</gene>
<evidence type="ECO:0000256" key="6">
    <source>
        <dbReference type="ARBA" id="ARBA00023237"/>
    </source>
</evidence>
<dbReference type="EMBL" id="EQ977240">
    <property type="protein sequence ID" value="EEF26460.1"/>
    <property type="molecule type" value="Genomic_DNA"/>
</dbReference>
<evidence type="ECO:0000256" key="4">
    <source>
        <dbReference type="ARBA" id="ARBA00022692"/>
    </source>
</evidence>
<protein>
    <submittedName>
        <fullName evidence="8">Protein cyaE, putative</fullName>
    </submittedName>
</protein>
<keyword evidence="2" id="KW-0813">Transport</keyword>
<comment type="subcellular location">
    <subcellularLocation>
        <location evidence="1">Cell outer membrane</location>
    </subcellularLocation>
</comment>